<evidence type="ECO:0000313" key="2">
    <source>
        <dbReference type="EMBL" id="RNL20781.1"/>
    </source>
</evidence>
<sequence length="133" mass="13777">MKTCPVCGARCFDDMAVCYGCLHDFSRAALSERGEASDVFSAADRVAKPSDDACDADGLREGRGEAEPSSLPGEVSSPCLSCVCGEGGKTSFMPVPMVTVVSRSETPSNASCEAAAVFEIRVPRGSSVVLCAQ</sequence>
<dbReference type="RefSeq" id="WP_123197880.1">
    <property type="nucleotide sequence ID" value="NZ_QICB01000002.1"/>
</dbReference>
<feature type="compositionally biased region" description="Basic and acidic residues" evidence="1">
    <location>
        <begin position="47"/>
        <end position="66"/>
    </location>
</feature>
<evidence type="ECO:0000256" key="1">
    <source>
        <dbReference type="SAM" id="MobiDB-lite"/>
    </source>
</evidence>
<proteinExistence type="predicted"/>
<accession>A0A3N0AGC4</accession>
<comment type="caution">
    <text evidence="2">The sequence shown here is derived from an EMBL/GenBank/DDBJ whole genome shotgun (WGS) entry which is preliminary data.</text>
</comment>
<name>A0A3N0AGC4_9ACTN</name>
<organism evidence="2 3">
    <name type="scientific">Slackia faecicanis</name>
    <dbReference type="NCBI Taxonomy" id="255723"/>
    <lineage>
        <taxon>Bacteria</taxon>
        <taxon>Bacillati</taxon>
        <taxon>Actinomycetota</taxon>
        <taxon>Coriobacteriia</taxon>
        <taxon>Eggerthellales</taxon>
        <taxon>Eggerthellaceae</taxon>
        <taxon>Slackia</taxon>
    </lineage>
</organism>
<dbReference type="OrthoDB" id="3177649at2"/>
<reference evidence="3" key="1">
    <citation type="submission" date="2018-05" db="EMBL/GenBank/DDBJ databases">
        <title>Genome Sequencing of selected type strains of the family Eggerthellaceae.</title>
        <authorList>
            <person name="Danylec N."/>
            <person name="Stoll D.A."/>
            <person name="Doetsch A."/>
            <person name="Huch M."/>
        </authorList>
    </citation>
    <scope>NUCLEOTIDE SEQUENCE [LARGE SCALE GENOMIC DNA]</scope>
    <source>
        <strain evidence="3">DSM 17537</strain>
    </source>
</reference>
<dbReference type="AlphaFoldDB" id="A0A3N0AGC4"/>
<dbReference type="Proteomes" id="UP000267368">
    <property type="component" value="Unassembled WGS sequence"/>
</dbReference>
<gene>
    <name evidence="2" type="ORF">DMP07_04170</name>
</gene>
<evidence type="ECO:0000313" key="3">
    <source>
        <dbReference type="Proteomes" id="UP000267368"/>
    </source>
</evidence>
<feature type="region of interest" description="Disordered" evidence="1">
    <location>
        <begin position="47"/>
        <end position="76"/>
    </location>
</feature>
<dbReference type="EMBL" id="QICB01000002">
    <property type="protein sequence ID" value="RNL20781.1"/>
    <property type="molecule type" value="Genomic_DNA"/>
</dbReference>
<protein>
    <submittedName>
        <fullName evidence="2">Uncharacterized protein</fullName>
    </submittedName>
</protein>
<keyword evidence="3" id="KW-1185">Reference proteome</keyword>